<dbReference type="EMBL" id="GBXM01003314">
    <property type="protein sequence ID" value="JAI05264.1"/>
    <property type="molecule type" value="Transcribed_RNA"/>
</dbReference>
<sequence>MCEPMRHLSCKLKSRSLKAIILLYGALHDCFLGKKNAVVYNY</sequence>
<evidence type="ECO:0000313" key="1">
    <source>
        <dbReference type="EMBL" id="JAI05264.1"/>
    </source>
</evidence>
<protein>
    <submittedName>
        <fullName evidence="1">Uncharacterized protein</fullName>
    </submittedName>
</protein>
<name>A0A0E9XUA8_ANGAN</name>
<dbReference type="AlphaFoldDB" id="A0A0E9XUA8"/>
<proteinExistence type="predicted"/>
<reference evidence="1" key="2">
    <citation type="journal article" date="2015" name="Fish Shellfish Immunol.">
        <title>Early steps in the European eel (Anguilla anguilla)-Vibrio vulnificus interaction in the gills: Role of the RtxA13 toxin.</title>
        <authorList>
            <person name="Callol A."/>
            <person name="Pajuelo D."/>
            <person name="Ebbesson L."/>
            <person name="Teles M."/>
            <person name="MacKenzie S."/>
            <person name="Amaro C."/>
        </authorList>
    </citation>
    <scope>NUCLEOTIDE SEQUENCE</scope>
</reference>
<organism evidence="1">
    <name type="scientific">Anguilla anguilla</name>
    <name type="common">European freshwater eel</name>
    <name type="synonym">Muraena anguilla</name>
    <dbReference type="NCBI Taxonomy" id="7936"/>
    <lineage>
        <taxon>Eukaryota</taxon>
        <taxon>Metazoa</taxon>
        <taxon>Chordata</taxon>
        <taxon>Craniata</taxon>
        <taxon>Vertebrata</taxon>
        <taxon>Euteleostomi</taxon>
        <taxon>Actinopterygii</taxon>
        <taxon>Neopterygii</taxon>
        <taxon>Teleostei</taxon>
        <taxon>Anguilliformes</taxon>
        <taxon>Anguillidae</taxon>
        <taxon>Anguilla</taxon>
    </lineage>
</organism>
<accession>A0A0E9XUA8</accession>
<reference evidence="1" key="1">
    <citation type="submission" date="2014-11" db="EMBL/GenBank/DDBJ databases">
        <authorList>
            <person name="Amaro Gonzalez C."/>
        </authorList>
    </citation>
    <scope>NUCLEOTIDE SEQUENCE</scope>
</reference>